<reference evidence="4 5" key="1">
    <citation type="journal article" date="2019" name="Int. J. Syst. Evol. Microbiol.">
        <title>Limnobaculum parvum gen. nov., sp. nov., isolated from a freshwater lake.</title>
        <authorList>
            <person name="Baek C."/>
            <person name="Shin S.K."/>
            <person name="Yi H."/>
        </authorList>
    </citation>
    <scope>NUCLEOTIDE SEQUENCE [LARGE SCALE GENOMIC DNA]</scope>
    <source>
        <strain evidence="4 5">HYN0051</strain>
    </source>
</reference>
<organism evidence="4 5">
    <name type="scientific">Limnobaculum parvum</name>
    <dbReference type="NCBI Taxonomy" id="2172103"/>
    <lineage>
        <taxon>Bacteria</taxon>
        <taxon>Pseudomonadati</taxon>
        <taxon>Pseudomonadota</taxon>
        <taxon>Gammaproteobacteria</taxon>
        <taxon>Enterobacterales</taxon>
        <taxon>Budviciaceae</taxon>
        <taxon>Limnobaculum</taxon>
    </lineage>
</organism>
<dbReference type="RefSeq" id="WP_108899601.1">
    <property type="nucleotide sequence ID" value="NZ_CP029185.2"/>
</dbReference>
<dbReference type="InterPro" id="IPR037171">
    <property type="entry name" value="NagB/RpiA_transferase-like"/>
</dbReference>
<dbReference type="PANTHER" id="PTHR30363:SF24">
    <property type="entry name" value="SGC REGION TRANSCRIPTIONAL REGULATOR-RELATED"/>
    <property type="match status" value="1"/>
</dbReference>
<accession>A0A2Y9TV06</accession>
<protein>
    <submittedName>
        <fullName evidence="4">DeoR/GlpR transcriptional regulator</fullName>
    </submittedName>
</protein>
<dbReference type="SMART" id="SM01134">
    <property type="entry name" value="DeoRC"/>
    <property type="match status" value="1"/>
</dbReference>
<sequence length="267" mass="30117">MSDKRSDRMRNILHYLWQHKKIETRQAVELFGYAEASVRRDFQIIVDGYPGMVRCHGGIVFDKTTVDQEYIFDVKQSIQRVAKQDIAQVARNMMKPDDCILLDSGSTCLELAKRLSDIPAKVITTDVKIANQLGCYNQLESYIVGGMIRSGYFSVGESLAVDMLKLFSADKTFMSCDALSLDSGITNSTVFEVGVKKMLIQRARQVVLLADHSKFDQIKPHSVATLLSMSCIITDALLPEETFQRYRQAGINIIRAGERGYDDGYYL</sequence>
<evidence type="ECO:0000313" key="5">
    <source>
        <dbReference type="Proteomes" id="UP000244908"/>
    </source>
</evidence>
<dbReference type="SMART" id="SM00420">
    <property type="entry name" value="HTH_DEOR"/>
    <property type="match status" value="1"/>
</dbReference>
<dbReference type="SUPFAM" id="SSF100950">
    <property type="entry name" value="NagB/RpiA/CoA transferase-like"/>
    <property type="match status" value="1"/>
</dbReference>
<dbReference type="GO" id="GO:0003700">
    <property type="term" value="F:DNA-binding transcription factor activity"/>
    <property type="evidence" value="ECO:0007669"/>
    <property type="project" value="InterPro"/>
</dbReference>
<proteinExistence type="predicted"/>
<gene>
    <name evidence="4" type="ORF">HYN51_02395</name>
</gene>
<name>A0A2Y9TV06_9GAMM</name>
<keyword evidence="1" id="KW-0805">Transcription regulation</keyword>
<dbReference type="OrthoDB" id="6846621at2"/>
<dbReference type="Pfam" id="PF08220">
    <property type="entry name" value="HTH_DeoR"/>
    <property type="match status" value="1"/>
</dbReference>
<evidence type="ECO:0000256" key="1">
    <source>
        <dbReference type="ARBA" id="ARBA00023015"/>
    </source>
</evidence>
<evidence type="ECO:0000256" key="2">
    <source>
        <dbReference type="ARBA" id="ARBA00023163"/>
    </source>
</evidence>
<evidence type="ECO:0000259" key="3">
    <source>
        <dbReference type="PROSITE" id="PS51000"/>
    </source>
</evidence>
<dbReference type="InterPro" id="IPR050313">
    <property type="entry name" value="Carb_Metab_HTH_regulators"/>
</dbReference>
<dbReference type="EMBL" id="CP029185">
    <property type="protein sequence ID" value="AWH87513.1"/>
    <property type="molecule type" value="Genomic_DNA"/>
</dbReference>
<dbReference type="Pfam" id="PF00455">
    <property type="entry name" value="DeoRC"/>
    <property type="match status" value="1"/>
</dbReference>
<dbReference type="InterPro" id="IPR014036">
    <property type="entry name" value="DeoR-like_C"/>
</dbReference>
<dbReference type="PROSITE" id="PS51000">
    <property type="entry name" value="HTH_DEOR_2"/>
    <property type="match status" value="1"/>
</dbReference>
<dbReference type="PANTHER" id="PTHR30363">
    <property type="entry name" value="HTH-TYPE TRANSCRIPTIONAL REGULATOR SRLR-RELATED"/>
    <property type="match status" value="1"/>
</dbReference>
<evidence type="ECO:0000313" key="4">
    <source>
        <dbReference type="EMBL" id="AWH87513.1"/>
    </source>
</evidence>
<dbReference type="Proteomes" id="UP000244908">
    <property type="component" value="Chromosome"/>
</dbReference>
<keyword evidence="2" id="KW-0804">Transcription</keyword>
<dbReference type="KEGG" id="lpv:HYN51_02395"/>
<dbReference type="AlphaFoldDB" id="A0A2Y9TV06"/>
<dbReference type="Gene3D" id="3.40.50.1360">
    <property type="match status" value="1"/>
</dbReference>
<feature type="domain" description="HTH deoR-type" evidence="3">
    <location>
        <begin position="5"/>
        <end position="61"/>
    </location>
</feature>
<keyword evidence="5" id="KW-1185">Reference proteome</keyword>
<dbReference type="InterPro" id="IPR001034">
    <property type="entry name" value="DeoR_HTH"/>
</dbReference>